<dbReference type="SMART" id="SM00516">
    <property type="entry name" value="SEC14"/>
    <property type="match status" value="1"/>
</dbReference>
<evidence type="ECO:0000259" key="4">
    <source>
        <dbReference type="PROSITE" id="PS50191"/>
    </source>
</evidence>
<organism evidence="5 6">
    <name type="scientific">Gonium pectorale</name>
    <name type="common">Green alga</name>
    <dbReference type="NCBI Taxonomy" id="33097"/>
    <lineage>
        <taxon>Eukaryota</taxon>
        <taxon>Viridiplantae</taxon>
        <taxon>Chlorophyta</taxon>
        <taxon>core chlorophytes</taxon>
        <taxon>Chlorophyceae</taxon>
        <taxon>CS clade</taxon>
        <taxon>Chlamydomonadales</taxon>
        <taxon>Volvocaceae</taxon>
        <taxon>Gonium</taxon>
    </lineage>
</organism>
<evidence type="ECO:0000313" key="6">
    <source>
        <dbReference type="Proteomes" id="UP000075714"/>
    </source>
</evidence>
<dbReference type="SUPFAM" id="SSF52087">
    <property type="entry name" value="CRAL/TRIO domain"/>
    <property type="match status" value="1"/>
</dbReference>
<dbReference type="InterPro" id="IPR036865">
    <property type="entry name" value="CRAL-TRIO_dom_sf"/>
</dbReference>
<dbReference type="AlphaFoldDB" id="A0A150G6F7"/>
<comment type="subcellular location">
    <subcellularLocation>
        <location evidence="1">Cell membrane</location>
        <topology evidence="1">Peripheral membrane protein</topology>
    </subcellularLocation>
    <subcellularLocation>
        <location evidence="2">Golgi apparatus membrane</location>
        <topology evidence="2">Peripheral membrane protein</topology>
    </subcellularLocation>
</comment>
<keyword evidence="6" id="KW-1185">Reference proteome</keyword>
<feature type="domain" description="CRAL-TRIO" evidence="4">
    <location>
        <begin position="25"/>
        <end position="199"/>
    </location>
</feature>
<dbReference type="GO" id="GO:0005886">
    <property type="term" value="C:plasma membrane"/>
    <property type="evidence" value="ECO:0007669"/>
    <property type="project" value="UniProtKB-SubCell"/>
</dbReference>
<dbReference type="Gene3D" id="3.40.525.10">
    <property type="entry name" value="CRAL-TRIO lipid binding domain"/>
    <property type="match status" value="1"/>
</dbReference>
<dbReference type="Proteomes" id="UP000075714">
    <property type="component" value="Unassembled WGS sequence"/>
</dbReference>
<dbReference type="STRING" id="33097.A0A150G6F7"/>
<evidence type="ECO:0000313" key="5">
    <source>
        <dbReference type="EMBL" id="KXZ45353.1"/>
    </source>
</evidence>
<dbReference type="Pfam" id="PF00650">
    <property type="entry name" value="CRAL_TRIO"/>
    <property type="match status" value="1"/>
</dbReference>
<dbReference type="PANTHER" id="PTHR45657:SF1">
    <property type="entry name" value="CRAL-TRIO DOMAIN-CONTAINING PROTEIN YKL091C-RELATED"/>
    <property type="match status" value="1"/>
</dbReference>
<name>A0A150G6F7_GONPE</name>
<dbReference type="GO" id="GO:0000139">
    <property type="term" value="C:Golgi membrane"/>
    <property type="evidence" value="ECO:0007669"/>
    <property type="project" value="UniProtKB-SubCell"/>
</dbReference>
<sequence>MWEEHLAWRRREGVDTVLTAFEFPEREEFVKLFPQGLHKVDKQGRPVYVQAMGGVHLGELRRVTTDERMFRFHIHEYEYVRKVVLPLCSRLAGRNIDTTFNIIDTKGLSLGQVTRDALRFFGRIAKADQDHFPEMLGHVAVINAAPVFRAVWGLARPLLDPRTQAKVEVLGHDYAPALLRWLDPACLLECLGGSSEGRLGDQAGPWSEPGAYVGGAGPLQRGRAYACGGRR</sequence>
<evidence type="ECO:0000256" key="1">
    <source>
        <dbReference type="ARBA" id="ARBA00004202"/>
    </source>
</evidence>
<gene>
    <name evidence="5" type="ORF">GPECTOR_55g259</name>
</gene>
<accession>A0A150G6F7</accession>
<evidence type="ECO:0000256" key="2">
    <source>
        <dbReference type="ARBA" id="ARBA00004395"/>
    </source>
</evidence>
<evidence type="ECO:0000256" key="3">
    <source>
        <dbReference type="ARBA" id="ARBA00038020"/>
    </source>
</evidence>
<comment type="caution">
    <text evidence="5">The sequence shown here is derived from an EMBL/GenBank/DDBJ whole genome shotgun (WGS) entry which is preliminary data.</text>
</comment>
<dbReference type="OrthoDB" id="1434354at2759"/>
<dbReference type="EMBL" id="LSYV01000056">
    <property type="protein sequence ID" value="KXZ45353.1"/>
    <property type="molecule type" value="Genomic_DNA"/>
</dbReference>
<dbReference type="PANTHER" id="PTHR45657">
    <property type="entry name" value="CRAL-TRIO DOMAIN-CONTAINING PROTEIN YKL091C-RELATED"/>
    <property type="match status" value="1"/>
</dbReference>
<protein>
    <recommendedName>
        <fullName evidence="4">CRAL-TRIO domain-containing protein</fullName>
    </recommendedName>
</protein>
<dbReference type="InterPro" id="IPR001251">
    <property type="entry name" value="CRAL-TRIO_dom"/>
</dbReference>
<proteinExistence type="inferred from homology"/>
<comment type="similarity">
    <text evidence="3">Belongs to the SFH family.</text>
</comment>
<dbReference type="PROSITE" id="PS50191">
    <property type="entry name" value="CRAL_TRIO"/>
    <property type="match status" value="1"/>
</dbReference>
<dbReference type="CDD" id="cd00170">
    <property type="entry name" value="SEC14"/>
    <property type="match status" value="1"/>
</dbReference>
<reference evidence="6" key="1">
    <citation type="journal article" date="2016" name="Nat. Commun.">
        <title>The Gonium pectorale genome demonstrates co-option of cell cycle regulation during the evolution of multicellularity.</title>
        <authorList>
            <person name="Hanschen E.R."/>
            <person name="Marriage T.N."/>
            <person name="Ferris P.J."/>
            <person name="Hamaji T."/>
            <person name="Toyoda A."/>
            <person name="Fujiyama A."/>
            <person name="Neme R."/>
            <person name="Noguchi H."/>
            <person name="Minakuchi Y."/>
            <person name="Suzuki M."/>
            <person name="Kawai-Toyooka H."/>
            <person name="Smith D.R."/>
            <person name="Sparks H."/>
            <person name="Anderson J."/>
            <person name="Bakaric R."/>
            <person name="Luria V."/>
            <person name="Karger A."/>
            <person name="Kirschner M.W."/>
            <person name="Durand P.M."/>
            <person name="Michod R.E."/>
            <person name="Nozaki H."/>
            <person name="Olson B.J."/>
        </authorList>
    </citation>
    <scope>NUCLEOTIDE SEQUENCE [LARGE SCALE GENOMIC DNA]</scope>
    <source>
        <strain evidence="6">NIES-2863</strain>
    </source>
</reference>
<dbReference type="InterPro" id="IPR051026">
    <property type="entry name" value="PI/PC_transfer"/>
</dbReference>